<evidence type="ECO:0000313" key="4">
    <source>
        <dbReference type="EMBL" id="KRQ87095.1"/>
    </source>
</evidence>
<evidence type="ECO:0000256" key="1">
    <source>
        <dbReference type="ARBA" id="ARBA00022490"/>
    </source>
</evidence>
<evidence type="ECO:0000256" key="3">
    <source>
        <dbReference type="SAM" id="Phobius"/>
    </source>
</evidence>
<dbReference type="GO" id="GO:0008360">
    <property type="term" value="P:regulation of cell shape"/>
    <property type="evidence" value="ECO:0007669"/>
    <property type="project" value="UniProtKB-UniRule"/>
</dbReference>
<dbReference type="HAMAP" id="MF_00973">
    <property type="entry name" value="Gluconeogen_factor"/>
    <property type="match status" value="1"/>
</dbReference>
<feature type="transmembrane region" description="Helical" evidence="3">
    <location>
        <begin position="43"/>
        <end position="61"/>
    </location>
</feature>
<protein>
    <recommendedName>
        <fullName evidence="2">Putative gluconeogenesis factor</fullName>
    </recommendedName>
</protein>
<dbReference type="RefSeq" id="WP_057977548.1">
    <property type="nucleotide sequence ID" value="NZ_LKHP01000004.1"/>
</dbReference>
<evidence type="ECO:0000313" key="5">
    <source>
        <dbReference type="Proteomes" id="UP000052015"/>
    </source>
</evidence>
<dbReference type="GO" id="GO:0005737">
    <property type="term" value="C:cytoplasm"/>
    <property type="evidence" value="ECO:0007669"/>
    <property type="project" value="UniProtKB-SubCell"/>
</dbReference>
<dbReference type="SUPFAM" id="SSF142338">
    <property type="entry name" value="CofD-like"/>
    <property type="match status" value="1"/>
</dbReference>
<dbReference type="EMBL" id="LKHP01000004">
    <property type="protein sequence ID" value="KRQ87095.1"/>
    <property type="molecule type" value="Genomic_DNA"/>
</dbReference>
<comment type="caution">
    <text evidence="4">The sequence shown here is derived from an EMBL/GenBank/DDBJ whole genome shotgun (WGS) entry which is preliminary data.</text>
</comment>
<dbReference type="GO" id="GO:0043743">
    <property type="term" value="F:LPPG:FO 2-phospho-L-lactate transferase activity"/>
    <property type="evidence" value="ECO:0007669"/>
    <property type="project" value="InterPro"/>
</dbReference>
<dbReference type="PANTHER" id="PTHR30135:SF3">
    <property type="entry name" value="GLUCONEOGENESIS FACTOR-RELATED"/>
    <property type="match status" value="1"/>
</dbReference>
<keyword evidence="1 2" id="KW-0963">Cytoplasm</keyword>
<gene>
    <name evidence="4" type="ORF">ABG79_00893</name>
</gene>
<reference evidence="4 5" key="1">
    <citation type="submission" date="2015-09" db="EMBL/GenBank/DDBJ databases">
        <title>Draft genome sequence of a Caloramator mitchellensis, a moderate thermophile from the Great Artesian Basin of Australia.</title>
        <authorList>
            <person name="Patel B.K."/>
        </authorList>
    </citation>
    <scope>NUCLEOTIDE SEQUENCE [LARGE SCALE GENOMIC DNA]</scope>
    <source>
        <strain evidence="4 5">VF08</strain>
    </source>
</reference>
<dbReference type="PANTHER" id="PTHR30135">
    <property type="entry name" value="UNCHARACTERIZED PROTEIN YVCK-RELATED"/>
    <property type="match status" value="1"/>
</dbReference>
<dbReference type="InterPro" id="IPR038136">
    <property type="entry name" value="CofD-like_dom_sf"/>
</dbReference>
<dbReference type="Gene3D" id="3.40.50.10680">
    <property type="entry name" value="CofD-like domains"/>
    <property type="match status" value="1"/>
</dbReference>
<dbReference type="Proteomes" id="UP000052015">
    <property type="component" value="Unassembled WGS sequence"/>
</dbReference>
<dbReference type="AlphaFoldDB" id="A0A0R3JU63"/>
<feature type="transmembrane region" description="Helical" evidence="3">
    <location>
        <begin position="16"/>
        <end position="36"/>
    </location>
</feature>
<evidence type="ECO:0000256" key="2">
    <source>
        <dbReference type="HAMAP-Rule" id="MF_00973"/>
    </source>
</evidence>
<comment type="subcellular location">
    <subcellularLocation>
        <location evidence="2">Cytoplasm</location>
    </subcellularLocation>
</comment>
<dbReference type="InterPro" id="IPR010119">
    <property type="entry name" value="Gluconeogen_factor"/>
</dbReference>
<name>A0A0R3JU63_CALMK</name>
<dbReference type="Pfam" id="PF01933">
    <property type="entry name" value="CofD"/>
    <property type="match status" value="1"/>
</dbReference>
<dbReference type="NCBIfam" id="TIGR01826">
    <property type="entry name" value="CofD_related"/>
    <property type="match status" value="1"/>
</dbReference>
<keyword evidence="3" id="KW-1133">Transmembrane helix</keyword>
<comment type="function">
    <text evidence="2">Required for morphogenesis under gluconeogenic growth conditions.</text>
</comment>
<dbReference type="STRING" id="908809.ABG79_00893"/>
<dbReference type="CDD" id="cd07187">
    <property type="entry name" value="YvcK_like"/>
    <property type="match status" value="1"/>
</dbReference>
<keyword evidence="5" id="KW-1185">Reference proteome</keyword>
<proteinExistence type="inferred from homology"/>
<sequence>MSLFDWIKPGLNLKRWIIMGTLGVLVFILGVSKLLFRGAIFDWYFLLYLYITIIGIMFIYISTKFIFKSIFALFMGAANNNGLNRHKIEELLYEQRLLIRGPRIVAIGGGTGLSTMLRGLKEYTSNITAIVTVADDGGGSGVLRESLGILPPGDIRNCLVALANTEPLMEELMQYRFKEGNLKGQSFGNLFIAAMSGISSNFEEAIKKMSDVLAVQGKVFPATLSNVTLCAKLEDGSIVRGESKIPEAALEKKTKIESIYLEPGDVKPLEEAIMAIESADCIIMGPGSLYTSVLPNLVIKEIAESVKNSKAIKVYVSNIMTQPGETDGYKLSNHLEAIEKHCGKGIINYVIANNGKIPEEYYEKYINDGQYIVETDLENIDDDIFVIQENFVDINKYGYLRHNTRKLANTIMRLVLKQVFPKNRRRILDYYYLSEKIKDKTEV</sequence>
<accession>A0A0R3JU63</accession>
<comment type="similarity">
    <text evidence="2">Belongs to the gluconeogenesis factor family.</text>
</comment>
<dbReference type="InterPro" id="IPR002882">
    <property type="entry name" value="CofD"/>
</dbReference>
<keyword evidence="3" id="KW-0812">Transmembrane</keyword>
<dbReference type="PATRIC" id="fig|908809.3.peg.903"/>
<dbReference type="OrthoDB" id="9783842at2"/>
<organism evidence="4 5">
    <name type="scientific">Caloramator mitchellensis</name>
    <dbReference type="NCBI Taxonomy" id="908809"/>
    <lineage>
        <taxon>Bacteria</taxon>
        <taxon>Bacillati</taxon>
        <taxon>Bacillota</taxon>
        <taxon>Clostridia</taxon>
        <taxon>Eubacteriales</taxon>
        <taxon>Clostridiaceae</taxon>
        <taxon>Caloramator</taxon>
    </lineage>
</organism>
<keyword evidence="3" id="KW-0472">Membrane</keyword>